<keyword evidence="2" id="KW-1185">Reference proteome</keyword>
<dbReference type="EMBL" id="CP000841">
    <property type="protein sequence ID" value="ABW32711.1"/>
    <property type="molecule type" value="Genomic_DNA"/>
</dbReference>
<organism evidence="1 2">
    <name type="scientific">Acaryochloris marina (strain MBIC 11017)</name>
    <dbReference type="NCBI Taxonomy" id="329726"/>
    <lineage>
        <taxon>Bacteria</taxon>
        <taxon>Bacillati</taxon>
        <taxon>Cyanobacteriota</taxon>
        <taxon>Cyanophyceae</taxon>
        <taxon>Acaryochloridales</taxon>
        <taxon>Acaryochloridaceae</taxon>
        <taxon>Acaryochloris</taxon>
    </lineage>
</organism>
<protein>
    <submittedName>
        <fullName evidence="1">Uncharacterized protein</fullName>
    </submittedName>
</protein>
<evidence type="ECO:0000313" key="2">
    <source>
        <dbReference type="Proteomes" id="UP000000268"/>
    </source>
</evidence>
<dbReference type="Proteomes" id="UP000000268">
    <property type="component" value="Plasmid pREB4"/>
</dbReference>
<proteinExistence type="predicted"/>
<name>A8ZNX5_ACAM1</name>
<dbReference type="KEGG" id="amr:AM1_D0216"/>
<dbReference type="AlphaFoldDB" id="A8ZNX5"/>
<keyword evidence="1" id="KW-0614">Plasmid</keyword>
<accession>A8ZNX5</accession>
<dbReference type="HOGENOM" id="CLU_3283167_0_0_3"/>
<sequence>MARLRTSSSVVSCAINARTEGMSVRATGGIFGKSHTIIMR</sequence>
<reference evidence="1 2" key="1">
    <citation type="journal article" date="2008" name="Proc. Natl. Acad. Sci. U.S.A.">
        <title>Niche adaptation and genome expansion in the chlorophyll d-producing cyanobacterium Acaryochloris marina.</title>
        <authorList>
            <person name="Swingley W.D."/>
            <person name="Chen M."/>
            <person name="Cheung P.C."/>
            <person name="Conrad A.L."/>
            <person name="Dejesa L.C."/>
            <person name="Hao J."/>
            <person name="Honchak B.M."/>
            <person name="Karbach L.E."/>
            <person name="Kurdoglu A."/>
            <person name="Lahiri S."/>
            <person name="Mastrian S.D."/>
            <person name="Miyashita H."/>
            <person name="Page L."/>
            <person name="Ramakrishna P."/>
            <person name="Satoh S."/>
            <person name="Sattley W.M."/>
            <person name="Shimada Y."/>
            <person name="Taylor H.L."/>
            <person name="Tomo T."/>
            <person name="Tsuchiya T."/>
            <person name="Wang Z.T."/>
            <person name="Raymond J."/>
            <person name="Mimuro M."/>
            <person name="Blankenship R.E."/>
            <person name="Touchman J.W."/>
        </authorList>
    </citation>
    <scope>NUCLEOTIDE SEQUENCE [LARGE SCALE GENOMIC DNA]</scope>
    <source>
        <strain evidence="2">MBIC 11017</strain>
        <plasmid evidence="2">Plasmid pREB4</plasmid>
    </source>
</reference>
<gene>
    <name evidence="1" type="ordered locus">AM1_D0216</name>
</gene>
<evidence type="ECO:0000313" key="1">
    <source>
        <dbReference type="EMBL" id="ABW32711.1"/>
    </source>
</evidence>
<geneLocation type="plasmid" evidence="1 2">
    <name>pREB4</name>
</geneLocation>